<sequence>MPSPASLFSSDAKCQAGLCGLAFTLCHPFRGCLCGTYWEIGFRSFLCEFPRTQCAPCVGRAPRASLLPLDSQETRGRKDNSRCFFVRGDQQNFLHGVTRRRQFTQFPFLRSKQRLRRSSSPGESLSVPTPRNEHLLACISPLSAFL</sequence>
<reference evidence="1 2" key="1">
    <citation type="journal article" date="2016" name="Nat. Commun.">
        <title>Local admixture of amplified and diversified secreted pathogenesis determinants shapes mosaic Toxoplasma gondii genomes.</title>
        <authorList>
            <person name="Lorenzi H."/>
            <person name="Khan A."/>
            <person name="Behnke M.S."/>
            <person name="Namasivayam S."/>
            <person name="Swapna L.S."/>
            <person name="Hadjithomas M."/>
            <person name="Karamycheva S."/>
            <person name="Pinney D."/>
            <person name="Brunk B.P."/>
            <person name="Ajioka J.W."/>
            <person name="Ajzenberg D."/>
            <person name="Boothroyd J.C."/>
            <person name="Boyle J.P."/>
            <person name="Darde M.L."/>
            <person name="Diaz-Miranda M.A."/>
            <person name="Dubey J.P."/>
            <person name="Fritz H.M."/>
            <person name="Gennari S.M."/>
            <person name="Gregory B.D."/>
            <person name="Kim K."/>
            <person name="Saeij J.P."/>
            <person name="Su C."/>
            <person name="White M.W."/>
            <person name="Zhu X.Q."/>
            <person name="Howe D.K."/>
            <person name="Rosenthal B.M."/>
            <person name="Grigg M.E."/>
            <person name="Parkinson J."/>
            <person name="Liu L."/>
            <person name="Kissinger J.C."/>
            <person name="Roos D.S."/>
            <person name="Sibley L.D."/>
        </authorList>
    </citation>
    <scope>NUCLEOTIDE SEQUENCE [LARGE SCALE GENOMIC DNA]</scope>
    <source>
        <strain evidence="1 2">COUG</strain>
    </source>
</reference>
<proteinExistence type="predicted"/>
<organism evidence="1 2">
    <name type="scientific">Toxoplasma gondii COUG</name>
    <dbReference type="NCBI Taxonomy" id="1074873"/>
    <lineage>
        <taxon>Eukaryota</taxon>
        <taxon>Sar</taxon>
        <taxon>Alveolata</taxon>
        <taxon>Apicomplexa</taxon>
        <taxon>Conoidasida</taxon>
        <taxon>Coccidia</taxon>
        <taxon>Eucoccidiorida</taxon>
        <taxon>Eimeriorina</taxon>
        <taxon>Sarcocystidae</taxon>
        <taxon>Toxoplasma</taxon>
    </lineage>
</organism>
<protein>
    <submittedName>
        <fullName evidence="1">Uncharacterized protein</fullName>
    </submittedName>
</protein>
<name>A0A2G8Y3F7_TOXGO</name>
<dbReference type="Proteomes" id="UP000236343">
    <property type="component" value="Unassembled WGS sequence"/>
</dbReference>
<dbReference type="EMBL" id="AGQR02001424">
    <property type="protein sequence ID" value="PIM01804.1"/>
    <property type="molecule type" value="Genomic_DNA"/>
</dbReference>
<dbReference type="VEuPathDB" id="ToxoDB:TGCOUG_392830"/>
<gene>
    <name evidence="1" type="ORF">TGCOUG_392830</name>
</gene>
<evidence type="ECO:0000313" key="2">
    <source>
        <dbReference type="Proteomes" id="UP000236343"/>
    </source>
</evidence>
<dbReference type="AlphaFoldDB" id="A0A2G8Y3F7"/>
<evidence type="ECO:0000313" key="1">
    <source>
        <dbReference type="EMBL" id="PIM01804.1"/>
    </source>
</evidence>
<comment type="caution">
    <text evidence="1">The sequence shown here is derived from an EMBL/GenBank/DDBJ whole genome shotgun (WGS) entry which is preliminary data.</text>
</comment>
<accession>A0A2G8Y3F7</accession>